<evidence type="ECO:0000313" key="2">
    <source>
        <dbReference type="Proteomes" id="UP001321766"/>
    </source>
</evidence>
<proteinExistence type="predicted"/>
<accession>A0ABN6S9P5</accession>
<organism evidence="1 2">
    <name type="scientific">Bombiscardovia nodaiensis</name>
    <dbReference type="NCBI Taxonomy" id="2932181"/>
    <lineage>
        <taxon>Bacteria</taxon>
        <taxon>Bacillati</taxon>
        <taxon>Actinomycetota</taxon>
        <taxon>Actinomycetes</taxon>
        <taxon>Bifidobacteriales</taxon>
        <taxon>Bifidobacteriaceae</taxon>
        <taxon>Bombiscardovia</taxon>
    </lineage>
</organism>
<name>A0ABN6S9P5_9BIFI</name>
<reference evidence="1 2" key="1">
    <citation type="journal article" date="2023" name="Microbiol. Spectr.">
        <title>Symbiosis of Carpenter Bees with Uncharacterized Lactic Acid Bacteria Showing NAD Auxotrophy.</title>
        <authorList>
            <person name="Kawasaki S."/>
            <person name="Ozawa K."/>
            <person name="Mori T."/>
            <person name="Yamamoto A."/>
            <person name="Ito M."/>
            <person name="Ohkuma M."/>
            <person name="Sakamoto M."/>
            <person name="Matsutani M."/>
        </authorList>
    </citation>
    <scope>NUCLEOTIDE SEQUENCE [LARGE SCALE GENOMIC DNA]</scope>
    <source>
        <strain evidence="1 2">Kim37-2</strain>
    </source>
</reference>
<gene>
    <name evidence="1" type="ORF">KIM372_07930</name>
</gene>
<sequence>MPRATTSVSGIAIHPDQPILSRNQAITKAIAVEMVISTLSSILREENAPIGR</sequence>
<dbReference type="Proteomes" id="UP001321766">
    <property type="component" value="Chromosome"/>
</dbReference>
<protein>
    <submittedName>
        <fullName evidence="1">Uncharacterized protein</fullName>
    </submittedName>
</protein>
<keyword evidence="2" id="KW-1185">Reference proteome</keyword>
<dbReference type="EMBL" id="AP026798">
    <property type="protein sequence ID" value="BDR52886.1"/>
    <property type="molecule type" value="Genomic_DNA"/>
</dbReference>
<evidence type="ECO:0000313" key="1">
    <source>
        <dbReference type="EMBL" id="BDR52886.1"/>
    </source>
</evidence>